<name>A0A4D6MXN5_VIGUN</name>
<evidence type="ECO:0000313" key="3">
    <source>
        <dbReference type="Proteomes" id="UP000501690"/>
    </source>
</evidence>
<dbReference type="EMBL" id="CP039353">
    <property type="protein sequence ID" value="QCE06270.1"/>
    <property type="molecule type" value="Genomic_DNA"/>
</dbReference>
<accession>A0A4D6MXN5</accession>
<protein>
    <submittedName>
        <fullName evidence="2">Uncharacterized protein</fullName>
    </submittedName>
</protein>
<reference evidence="2 3" key="1">
    <citation type="submission" date="2019-04" db="EMBL/GenBank/DDBJ databases">
        <title>An improved genome assembly and genetic linkage map for asparagus bean, Vigna unguiculata ssp. sesquipedialis.</title>
        <authorList>
            <person name="Xia Q."/>
            <person name="Zhang R."/>
            <person name="Dong Y."/>
        </authorList>
    </citation>
    <scope>NUCLEOTIDE SEQUENCE [LARGE SCALE GENOMIC DNA]</scope>
    <source>
        <tissue evidence="2">Leaf</tissue>
    </source>
</reference>
<proteinExistence type="predicted"/>
<dbReference type="Proteomes" id="UP000501690">
    <property type="component" value="Linkage Group LG9"/>
</dbReference>
<feature type="region of interest" description="Disordered" evidence="1">
    <location>
        <begin position="32"/>
        <end position="79"/>
    </location>
</feature>
<sequence>MRQPMSELSPLSQNSNFYSSPFAKRETQLVIVPPEIDPSDHDHSSSATPLVQAARPPLSKQQQRNASSTLRSSGVHPPPVAAVRCIGASYNRRNSGGTSLTIECSGAGAKTVEVVPVHKVASWISQNSPDDDDLVVPRMV</sequence>
<evidence type="ECO:0000313" key="2">
    <source>
        <dbReference type="EMBL" id="QCE06270.1"/>
    </source>
</evidence>
<organism evidence="2 3">
    <name type="scientific">Vigna unguiculata</name>
    <name type="common">Cowpea</name>
    <dbReference type="NCBI Taxonomy" id="3917"/>
    <lineage>
        <taxon>Eukaryota</taxon>
        <taxon>Viridiplantae</taxon>
        <taxon>Streptophyta</taxon>
        <taxon>Embryophyta</taxon>
        <taxon>Tracheophyta</taxon>
        <taxon>Spermatophyta</taxon>
        <taxon>Magnoliopsida</taxon>
        <taxon>eudicotyledons</taxon>
        <taxon>Gunneridae</taxon>
        <taxon>Pentapetalae</taxon>
        <taxon>rosids</taxon>
        <taxon>fabids</taxon>
        <taxon>Fabales</taxon>
        <taxon>Fabaceae</taxon>
        <taxon>Papilionoideae</taxon>
        <taxon>50 kb inversion clade</taxon>
        <taxon>NPAAA clade</taxon>
        <taxon>indigoferoid/millettioid clade</taxon>
        <taxon>Phaseoleae</taxon>
        <taxon>Vigna</taxon>
    </lineage>
</organism>
<dbReference type="AlphaFoldDB" id="A0A4D6MXN5"/>
<keyword evidence="3" id="KW-1185">Reference proteome</keyword>
<evidence type="ECO:0000256" key="1">
    <source>
        <dbReference type="SAM" id="MobiDB-lite"/>
    </source>
</evidence>
<feature type="compositionally biased region" description="Polar residues" evidence="1">
    <location>
        <begin position="59"/>
        <end position="72"/>
    </location>
</feature>
<gene>
    <name evidence="2" type="ORF">DEO72_LG9g1281</name>
</gene>